<gene>
    <name evidence="2" type="ORF">GCM10010358_12930</name>
</gene>
<comment type="caution">
    <text evidence="2">The sequence shown here is derived from an EMBL/GenBank/DDBJ whole genome shotgun (WGS) entry which is preliminary data.</text>
</comment>
<organism evidence="2 3">
    <name type="scientific">Streptomyces minutiscleroticus</name>
    <dbReference type="NCBI Taxonomy" id="68238"/>
    <lineage>
        <taxon>Bacteria</taxon>
        <taxon>Bacillati</taxon>
        <taxon>Actinomycetota</taxon>
        <taxon>Actinomycetes</taxon>
        <taxon>Kitasatosporales</taxon>
        <taxon>Streptomycetaceae</taxon>
        <taxon>Streptomyces</taxon>
    </lineage>
</organism>
<name>A0A918KGE8_9ACTN</name>
<keyword evidence="3" id="KW-1185">Reference proteome</keyword>
<evidence type="ECO:0000256" key="1">
    <source>
        <dbReference type="SAM" id="MobiDB-lite"/>
    </source>
</evidence>
<feature type="region of interest" description="Disordered" evidence="1">
    <location>
        <begin position="1"/>
        <end position="43"/>
    </location>
</feature>
<dbReference type="Proteomes" id="UP000619244">
    <property type="component" value="Unassembled WGS sequence"/>
</dbReference>
<protein>
    <submittedName>
        <fullName evidence="2">Uncharacterized protein</fullName>
    </submittedName>
</protein>
<reference evidence="2" key="2">
    <citation type="submission" date="2020-09" db="EMBL/GenBank/DDBJ databases">
        <authorList>
            <person name="Sun Q."/>
            <person name="Ohkuma M."/>
        </authorList>
    </citation>
    <scope>NUCLEOTIDE SEQUENCE</scope>
    <source>
        <strain evidence="2">JCM 4790</strain>
    </source>
</reference>
<sequence length="78" mass="8255">MVGQFTQPGLTAVGEGGEHGGAVPQSLGQFAYQPSPYGGDRRELPDDIAESLVVHAAAHRFPARMDPPPTRAKFARAI</sequence>
<dbReference type="EMBL" id="BMVU01000003">
    <property type="protein sequence ID" value="GGX59837.1"/>
    <property type="molecule type" value="Genomic_DNA"/>
</dbReference>
<proteinExistence type="predicted"/>
<evidence type="ECO:0000313" key="3">
    <source>
        <dbReference type="Proteomes" id="UP000619244"/>
    </source>
</evidence>
<reference evidence="2" key="1">
    <citation type="journal article" date="2014" name="Int. J. Syst. Evol. Microbiol.">
        <title>Complete genome sequence of Corynebacterium casei LMG S-19264T (=DSM 44701T), isolated from a smear-ripened cheese.</title>
        <authorList>
            <consortium name="US DOE Joint Genome Institute (JGI-PGF)"/>
            <person name="Walter F."/>
            <person name="Albersmeier A."/>
            <person name="Kalinowski J."/>
            <person name="Ruckert C."/>
        </authorList>
    </citation>
    <scope>NUCLEOTIDE SEQUENCE</scope>
    <source>
        <strain evidence="2">JCM 4790</strain>
    </source>
</reference>
<evidence type="ECO:0000313" key="2">
    <source>
        <dbReference type="EMBL" id="GGX59837.1"/>
    </source>
</evidence>
<accession>A0A918KGE8</accession>
<dbReference type="AlphaFoldDB" id="A0A918KGE8"/>